<evidence type="ECO:0000256" key="1">
    <source>
        <dbReference type="ARBA" id="ARBA00023118"/>
    </source>
</evidence>
<evidence type="ECO:0000313" key="3">
    <source>
        <dbReference type="EMBL" id="PAT42636.1"/>
    </source>
</evidence>
<dbReference type="InterPro" id="IPR005537">
    <property type="entry name" value="RAMP_III_fam"/>
</dbReference>
<dbReference type="GO" id="GO:0051607">
    <property type="term" value="P:defense response to virus"/>
    <property type="evidence" value="ECO:0007669"/>
    <property type="project" value="UniProtKB-KW"/>
</dbReference>
<keyword evidence="1" id="KW-0051">Antiviral defense</keyword>
<gene>
    <name evidence="3" type="ORF">CK621_08135</name>
</gene>
<dbReference type="AlphaFoldDB" id="A0A2A2AXR2"/>
<dbReference type="EMBL" id="NSJE01000011">
    <property type="protein sequence ID" value="PAT42636.1"/>
    <property type="molecule type" value="Genomic_DNA"/>
</dbReference>
<evidence type="ECO:0000313" key="4">
    <source>
        <dbReference type="Proteomes" id="UP000218439"/>
    </source>
</evidence>
<protein>
    <recommendedName>
        <fullName evidence="2">CRISPR type III-associated protein domain-containing protein</fullName>
    </recommendedName>
</protein>
<dbReference type="RefSeq" id="WP_095552005.1">
    <property type="nucleotide sequence ID" value="NZ_NSJE01000011.1"/>
</dbReference>
<sequence length="344" mass="38361">MRIHNYRLTFLTPAFLGNAQQQGQWRTPPIKALLRQYWRMAVADRLKFDVAALRTEEAKLFGAAADNDGDFGRSRVRLRLSHWGEGKLTAWPGMTQTRHPEVPRPVGSDLYMGFGPLVFNRGSALKQPPAIAAGEQATLSLAHAEDKQSKTEIATALYLMHLYGTLGGRSRNGWGSFFLQAEEGTAPPTGKVPTRAWSEALQMDWPHAIGQDGKGALIWQTQAFDDWPALMTELAKLKIALRTQFKFTTGKDAPHPEKRHWLSYPVTNHSVKAWGGNARLPNSLRFKVRPAPNDSCKLVGVIFHMPCLPPAAFQPNSDLQAITAVWQDVHHFLDDQATLTRILA</sequence>
<organism evidence="3 4">
    <name type="scientific">Vandammella animalimorsus</name>
    <dbReference type="NCBI Taxonomy" id="2029117"/>
    <lineage>
        <taxon>Bacteria</taxon>
        <taxon>Pseudomonadati</taxon>
        <taxon>Pseudomonadota</taxon>
        <taxon>Betaproteobacteria</taxon>
        <taxon>Burkholderiales</taxon>
        <taxon>Comamonadaceae</taxon>
        <taxon>Vandammella</taxon>
    </lineage>
</organism>
<dbReference type="Proteomes" id="UP000218439">
    <property type="component" value="Unassembled WGS sequence"/>
</dbReference>
<feature type="domain" description="CRISPR type III-associated protein" evidence="2">
    <location>
        <begin position="8"/>
        <end position="177"/>
    </location>
</feature>
<reference evidence="3 4" key="1">
    <citation type="submission" date="2017-08" db="EMBL/GenBank/DDBJ databases">
        <title>WGS of Clinical strains of the CDC Group NO-1 linked to zoonotic infections in humans.</title>
        <authorList>
            <person name="Bernier A.-M."/>
            <person name="Bernard K."/>
        </authorList>
    </citation>
    <scope>NUCLEOTIDE SEQUENCE [LARGE SCALE GENOMIC DNA]</scope>
    <source>
        <strain evidence="3 4">NML120219</strain>
    </source>
</reference>
<comment type="caution">
    <text evidence="3">The sequence shown here is derived from an EMBL/GenBank/DDBJ whole genome shotgun (WGS) entry which is preliminary data.</text>
</comment>
<dbReference type="Pfam" id="PF03787">
    <property type="entry name" value="RAMPs"/>
    <property type="match status" value="1"/>
</dbReference>
<evidence type="ECO:0000259" key="2">
    <source>
        <dbReference type="Pfam" id="PF03787"/>
    </source>
</evidence>
<name>A0A2A2AXR2_9BURK</name>
<accession>A0A2A2AXR2</accession>
<proteinExistence type="predicted"/>